<dbReference type="Proteomes" id="UP000273500">
    <property type="component" value="Unassembled WGS sequence"/>
</dbReference>
<sequence>MLLLWTPVVGQTVHKTASNSYKKERLPCSANKDIAYARLQSSGKTYRVKCSLFCSGKYEVADTVADQKLIYLYQNRLINIQLTSPDESIKNIVVSKSLFSGQLNNAKGSVAVGRDWENMLLGTTRITVSQKNKQFVVTTFMGYPDSDYGILLKYALYIDGTVKFLRLAEADMGM</sequence>
<organism evidence="1 2">
    <name type="scientific">Hymenobacter rigui</name>
    <dbReference type="NCBI Taxonomy" id="334424"/>
    <lineage>
        <taxon>Bacteria</taxon>
        <taxon>Pseudomonadati</taxon>
        <taxon>Bacteroidota</taxon>
        <taxon>Cytophagia</taxon>
        <taxon>Cytophagales</taxon>
        <taxon>Hymenobacteraceae</taxon>
        <taxon>Hymenobacter</taxon>
    </lineage>
</organism>
<dbReference type="OrthoDB" id="9892241at2"/>
<protein>
    <submittedName>
        <fullName evidence="1">Uncharacterized protein</fullName>
    </submittedName>
</protein>
<evidence type="ECO:0000313" key="2">
    <source>
        <dbReference type="Proteomes" id="UP000273500"/>
    </source>
</evidence>
<keyword evidence="2" id="KW-1185">Reference proteome</keyword>
<comment type="caution">
    <text evidence="1">The sequence shown here is derived from an EMBL/GenBank/DDBJ whole genome shotgun (WGS) entry which is preliminary data.</text>
</comment>
<evidence type="ECO:0000313" key="1">
    <source>
        <dbReference type="EMBL" id="RSK48558.1"/>
    </source>
</evidence>
<proteinExistence type="predicted"/>
<dbReference type="RefSeq" id="WP_125420396.1">
    <property type="nucleotide sequence ID" value="NZ_RWIT01000005.1"/>
</dbReference>
<accession>A0A3R9N5A1</accession>
<name>A0A3R9N5A1_9BACT</name>
<gene>
    <name evidence="1" type="ORF">EI291_12645</name>
</gene>
<dbReference type="AlphaFoldDB" id="A0A3R9N5A1"/>
<dbReference type="EMBL" id="RWIT01000005">
    <property type="protein sequence ID" value="RSK48558.1"/>
    <property type="molecule type" value="Genomic_DNA"/>
</dbReference>
<reference evidence="1 2" key="1">
    <citation type="submission" date="2018-12" db="EMBL/GenBank/DDBJ databases">
        <authorList>
            <person name="Feng G."/>
            <person name="Zhu H."/>
        </authorList>
    </citation>
    <scope>NUCLEOTIDE SEQUENCE [LARGE SCALE GENOMIC DNA]</scope>
    <source>
        <strain evidence="1 2">KCTC 12533</strain>
    </source>
</reference>